<gene>
    <name evidence="2" type="ORF">J3U87_21700</name>
</gene>
<dbReference type="KEGG" id="scor:J3U87_21700"/>
<dbReference type="SUPFAM" id="SSF160544">
    <property type="entry name" value="EscU C-terminal domain-like"/>
    <property type="match status" value="1"/>
</dbReference>
<comment type="similarity">
    <text evidence="1">Belongs to the type III secretion exporter family.</text>
</comment>
<dbReference type="Gene3D" id="3.40.1690.10">
    <property type="entry name" value="secretion proteins EscU"/>
    <property type="match status" value="1"/>
</dbReference>
<keyword evidence="3" id="KW-1185">Reference proteome</keyword>
<dbReference type="AlphaFoldDB" id="A0A8A4TDN9"/>
<name>A0A8A4TDN9_SULCO</name>
<accession>A0A8A4TDN9</accession>
<dbReference type="Pfam" id="PF01312">
    <property type="entry name" value="Bac_export_2"/>
    <property type="match status" value="1"/>
</dbReference>
<evidence type="ECO:0000313" key="2">
    <source>
        <dbReference type="EMBL" id="QTD48209.1"/>
    </source>
</evidence>
<organism evidence="2 3">
    <name type="scientific">Sulfidibacter corallicola</name>
    <dbReference type="NCBI Taxonomy" id="2818388"/>
    <lineage>
        <taxon>Bacteria</taxon>
        <taxon>Pseudomonadati</taxon>
        <taxon>Acidobacteriota</taxon>
        <taxon>Holophagae</taxon>
        <taxon>Acanthopleuribacterales</taxon>
        <taxon>Acanthopleuribacteraceae</taxon>
        <taxon>Sulfidibacter</taxon>
    </lineage>
</organism>
<dbReference type="InterPro" id="IPR006135">
    <property type="entry name" value="T3SS_substrate_exporter"/>
</dbReference>
<reference evidence="2" key="1">
    <citation type="submission" date="2021-03" db="EMBL/GenBank/DDBJ databases">
        <title>Acanthopleuribacteraceae sp. M133.</title>
        <authorList>
            <person name="Wang G."/>
        </authorList>
    </citation>
    <scope>NUCLEOTIDE SEQUENCE</scope>
    <source>
        <strain evidence="2">M133</strain>
    </source>
</reference>
<dbReference type="GO" id="GO:0009306">
    <property type="term" value="P:protein secretion"/>
    <property type="evidence" value="ECO:0007669"/>
    <property type="project" value="InterPro"/>
</dbReference>
<dbReference type="RefSeq" id="WP_237377867.1">
    <property type="nucleotide sequence ID" value="NZ_CP071793.1"/>
</dbReference>
<dbReference type="PANTHER" id="PTHR30531">
    <property type="entry name" value="FLAGELLAR BIOSYNTHETIC PROTEIN FLHB"/>
    <property type="match status" value="1"/>
</dbReference>
<sequence length="92" mass="10388">MDRPPRKPTKAVGLKYEHGKDAKPYVVSRGQGVIAEEILRAARENQVPIKQDSGLVETLLKLDYMQEIPEELFMMVAEVLVFAYEALGKDID</sequence>
<dbReference type="Proteomes" id="UP000663929">
    <property type="component" value="Chromosome"/>
</dbReference>
<evidence type="ECO:0000313" key="3">
    <source>
        <dbReference type="Proteomes" id="UP000663929"/>
    </source>
</evidence>
<dbReference type="InterPro" id="IPR029025">
    <property type="entry name" value="T3SS_substrate_exporter_C"/>
</dbReference>
<dbReference type="EMBL" id="CP071793">
    <property type="protein sequence ID" value="QTD48209.1"/>
    <property type="molecule type" value="Genomic_DNA"/>
</dbReference>
<proteinExistence type="inferred from homology"/>
<dbReference type="PANTHER" id="PTHR30531:SF12">
    <property type="entry name" value="FLAGELLAR BIOSYNTHETIC PROTEIN FLHB"/>
    <property type="match status" value="1"/>
</dbReference>
<evidence type="ECO:0000256" key="1">
    <source>
        <dbReference type="ARBA" id="ARBA00010690"/>
    </source>
</evidence>
<dbReference type="GO" id="GO:0005886">
    <property type="term" value="C:plasma membrane"/>
    <property type="evidence" value="ECO:0007669"/>
    <property type="project" value="TreeGrafter"/>
</dbReference>
<protein>
    <submittedName>
        <fullName evidence="2">EscU/YscU/HrcU family type III secretion system export apparatus switch protein</fullName>
    </submittedName>
</protein>